<keyword evidence="8" id="KW-1185">Reference proteome</keyword>
<dbReference type="Gene3D" id="1.10.510.10">
    <property type="entry name" value="Transferase(Phosphotransferase) domain 1"/>
    <property type="match status" value="1"/>
</dbReference>
<evidence type="ECO:0000256" key="1">
    <source>
        <dbReference type="ARBA" id="ARBA00022527"/>
    </source>
</evidence>
<dbReference type="PANTHER" id="PTHR24353">
    <property type="entry name" value="CYCLIC NUCLEOTIDE-DEPENDENT PROTEIN KINASE"/>
    <property type="match status" value="1"/>
</dbReference>
<dbReference type="PROSITE" id="PS50011">
    <property type="entry name" value="PROTEIN_KINASE_DOM"/>
    <property type="match status" value="1"/>
</dbReference>
<evidence type="ECO:0000256" key="2">
    <source>
        <dbReference type="ARBA" id="ARBA00022679"/>
    </source>
</evidence>
<keyword evidence="2" id="KW-0808">Transferase</keyword>
<dbReference type="EMBL" id="CP000591">
    <property type="protein sequence ID" value="ABO98730.1"/>
    <property type="molecule type" value="Genomic_DNA"/>
</dbReference>
<dbReference type="Gramene" id="ABO98730">
    <property type="protein sequence ID" value="ABO98730"/>
    <property type="gene ID" value="OSTLU_7301"/>
</dbReference>
<reference evidence="7 8" key="1">
    <citation type="journal article" date="2007" name="Proc. Natl. Acad. Sci. U.S.A.">
        <title>The tiny eukaryote Ostreococcus provides genomic insights into the paradox of plankton speciation.</title>
        <authorList>
            <person name="Palenik B."/>
            <person name="Grimwood J."/>
            <person name="Aerts A."/>
            <person name="Rouze P."/>
            <person name="Salamov A."/>
            <person name="Putnam N."/>
            <person name="Dupont C."/>
            <person name="Jorgensen R."/>
            <person name="Derelle E."/>
            <person name="Rombauts S."/>
            <person name="Zhou K."/>
            <person name="Otillar R."/>
            <person name="Merchant S.S."/>
            <person name="Podell S."/>
            <person name="Gaasterland T."/>
            <person name="Napoli C."/>
            <person name="Gendler K."/>
            <person name="Manuell A."/>
            <person name="Tai V."/>
            <person name="Vallon O."/>
            <person name="Piganeau G."/>
            <person name="Jancek S."/>
            <person name="Heijde M."/>
            <person name="Jabbari K."/>
            <person name="Bowler C."/>
            <person name="Lohr M."/>
            <person name="Robbens S."/>
            <person name="Werner G."/>
            <person name="Dubchak I."/>
            <person name="Pazour G.J."/>
            <person name="Ren Q."/>
            <person name="Paulsen I."/>
            <person name="Delwiche C."/>
            <person name="Schmutz J."/>
            <person name="Rokhsar D."/>
            <person name="Van de Peer Y."/>
            <person name="Moreau H."/>
            <person name="Grigoriev I.V."/>
        </authorList>
    </citation>
    <scope>NUCLEOTIDE SEQUENCE [LARGE SCALE GENOMIC DNA]</scope>
    <source>
        <strain evidence="7 8">CCE9901</strain>
    </source>
</reference>
<dbReference type="PANTHER" id="PTHR24353:SF127">
    <property type="entry name" value="PROTEIN PHOSPHATASE 2C AND CYCLIC NUCLEOTIDE-BINDING_KINASE DOMAIN-CONTAINING PROTEIN"/>
    <property type="match status" value="1"/>
</dbReference>
<dbReference type="OrthoDB" id="162894at2759"/>
<dbReference type="GO" id="GO:0005952">
    <property type="term" value="C:cAMP-dependent protein kinase complex"/>
    <property type="evidence" value="ECO:0007669"/>
    <property type="project" value="TreeGrafter"/>
</dbReference>
<dbReference type="STRING" id="436017.A4S4H2"/>
<dbReference type="eggNOG" id="KOG0616">
    <property type="taxonomic scope" value="Eukaryota"/>
</dbReference>
<evidence type="ECO:0000256" key="3">
    <source>
        <dbReference type="ARBA" id="ARBA00022741"/>
    </source>
</evidence>
<proteinExistence type="predicted"/>
<keyword evidence="5" id="KW-0067">ATP-binding</keyword>
<feature type="non-terminal residue" evidence="7">
    <location>
        <position position="96"/>
    </location>
</feature>
<feature type="non-terminal residue" evidence="7">
    <location>
        <position position="1"/>
    </location>
</feature>
<dbReference type="AlphaFoldDB" id="A4S4H2"/>
<sequence>YYVAAFTLVFEYVHAMDIVFRGMDPETMTIDQHGALRLTDFRFAKHLAVTDDTPGKTFTACGAAAYMAPEVVRGVGHDERADWFSLGTFIVHLLNG</sequence>
<dbReference type="GeneID" id="5004467"/>
<evidence type="ECO:0000313" key="7">
    <source>
        <dbReference type="EMBL" id="ABO98730.1"/>
    </source>
</evidence>
<dbReference type="Proteomes" id="UP000001568">
    <property type="component" value="Chromosome 11"/>
</dbReference>
<dbReference type="KEGG" id="olu:OSTLU_7301"/>
<evidence type="ECO:0000313" key="8">
    <source>
        <dbReference type="Proteomes" id="UP000001568"/>
    </source>
</evidence>
<keyword evidence="3" id="KW-0547">Nucleotide-binding</keyword>
<evidence type="ECO:0000259" key="6">
    <source>
        <dbReference type="PROSITE" id="PS50011"/>
    </source>
</evidence>
<gene>
    <name evidence="7" type="ORF">OSTLU_7301</name>
</gene>
<dbReference type="Pfam" id="PF00069">
    <property type="entry name" value="Pkinase"/>
    <property type="match status" value="1"/>
</dbReference>
<feature type="domain" description="Protein kinase" evidence="6">
    <location>
        <begin position="1"/>
        <end position="96"/>
    </location>
</feature>
<dbReference type="SUPFAM" id="SSF56112">
    <property type="entry name" value="Protein kinase-like (PK-like)"/>
    <property type="match status" value="1"/>
</dbReference>
<keyword evidence="1" id="KW-0723">Serine/threonine-protein kinase</keyword>
<accession>A4S4H2</accession>
<dbReference type="InterPro" id="IPR011009">
    <property type="entry name" value="Kinase-like_dom_sf"/>
</dbReference>
<protein>
    <recommendedName>
        <fullName evidence="6">Protein kinase domain-containing protein</fullName>
    </recommendedName>
</protein>
<dbReference type="InterPro" id="IPR000719">
    <property type="entry name" value="Prot_kinase_dom"/>
</dbReference>
<organism evidence="7 8">
    <name type="scientific">Ostreococcus lucimarinus (strain CCE9901)</name>
    <dbReference type="NCBI Taxonomy" id="436017"/>
    <lineage>
        <taxon>Eukaryota</taxon>
        <taxon>Viridiplantae</taxon>
        <taxon>Chlorophyta</taxon>
        <taxon>Mamiellophyceae</taxon>
        <taxon>Mamiellales</taxon>
        <taxon>Bathycoccaceae</taxon>
        <taxon>Ostreococcus</taxon>
    </lineage>
</organism>
<dbReference type="RefSeq" id="XP_001420437.1">
    <property type="nucleotide sequence ID" value="XM_001420400.1"/>
</dbReference>
<evidence type="ECO:0000256" key="4">
    <source>
        <dbReference type="ARBA" id="ARBA00022777"/>
    </source>
</evidence>
<dbReference type="OMA" id="GTSWHEH"/>
<dbReference type="GO" id="GO:0004691">
    <property type="term" value="F:cAMP-dependent protein kinase activity"/>
    <property type="evidence" value="ECO:0007669"/>
    <property type="project" value="TreeGrafter"/>
</dbReference>
<keyword evidence="4" id="KW-0418">Kinase</keyword>
<evidence type="ECO:0000256" key="5">
    <source>
        <dbReference type="ARBA" id="ARBA00022840"/>
    </source>
</evidence>
<dbReference type="HOGENOM" id="CLU_2365814_0_0_1"/>
<name>A4S4H2_OSTLU</name>
<dbReference type="GO" id="GO:0005524">
    <property type="term" value="F:ATP binding"/>
    <property type="evidence" value="ECO:0007669"/>
    <property type="project" value="UniProtKB-KW"/>
</dbReference>